<dbReference type="EC" id="3.8.1.2" evidence="3"/>
<comment type="caution">
    <text evidence="4">The sequence shown here is derived from an EMBL/GenBank/DDBJ whole genome shotgun (WGS) entry which is preliminary data.</text>
</comment>
<dbReference type="InterPro" id="IPR051540">
    <property type="entry name" value="S-2-haloacid_dehalogenase"/>
</dbReference>
<comment type="catalytic activity">
    <reaction evidence="3">
        <text>an (S)-2-haloacid + H2O = a (2R)-2-hydroxycarboxylate + a halide anion + H(+)</text>
        <dbReference type="Rhea" id="RHEA:11192"/>
        <dbReference type="ChEBI" id="CHEBI:15377"/>
        <dbReference type="ChEBI" id="CHEBI:15378"/>
        <dbReference type="ChEBI" id="CHEBI:16042"/>
        <dbReference type="ChEBI" id="CHEBI:58314"/>
        <dbReference type="ChEBI" id="CHEBI:137405"/>
        <dbReference type="EC" id="3.8.1.2"/>
    </reaction>
</comment>
<keyword evidence="2 3" id="KW-0378">Hydrolase</keyword>
<evidence type="ECO:0000256" key="2">
    <source>
        <dbReference type="ARBA" id="ARBA00022801"/>
    </source>
</evidence>
<dbReference type="Gene3D" id="3.40.50.1000">
    <property type="entry name" value="HAD superfamily/HAD-like"/>
    <property type="match status" value="1"/>
</dbReference>
<dbReference type="InterPro" id="IPR036412">
    <property type="entry name" value="HAD-like_sf"/>
</dbReference>
<evidence type="ECO:0000313" key="4">
    <source>
        <dbReference type="EMBL" id="RMO52328.1"/>
    </source>
</evidence>
<dbReference type="Pfam" id="PF00702">
    <property type="entry name" value="Hydrolase"/>
    <property type="match status" value="1"/>
</dbReference>
<dbReference type="InterPro" id="IPR023214">
    <property type="entry name" value="HAD_sf"/>
</dbReference>
<organism evidence="4 5">
    <name type="scientific">Pseudomonas amygdali pv. eriobotryae</name>
    <dbReference type="NCBI Taxonomy" id="129137"/>
    <lineage>
        <taxon>Bacteria</taxon>
        <taxon>Pseudomonadati</taxon>
        <taxon>Pseudomonadota</taxon>
        <taxon>Gammaproteobacteria</taxon>
        <taxon>Pseudomonadales</taxon>
        <taxon>Pseudomonadaceae</taxon>
        <taxon>Pseudomonas</taxon>
        <taxon>Pseudomonas amygdali</taxon>
    </lineage>
</organism>
<dbReference type="NCBIfam" id="TIGR01493">
    <property type="entry name" value="HAD-SF-IA-v2"/>
    <property type="match status" value="1"/>
</dbReference>
<accession>A0A3M3W360</accession>
<evidence type="ECO:0000313" key="5">
    <source>
        <dbReference type="Proteomes" id="UP000275613"/>
    </source>
</evidence>
<dbReference type="InterPro" id="IPR023198">
    <property type="entry name" value="PGP-like_dom2"/>
</dbReference>
<dbReference type="SUPFAM" id="SSF56784">
    <property type="entry name" value="HAD-like"/>
    <property type="match status" value="1"/>
</dbReference>
<evidence type="ECO:0000256" key="1">
    <source>
        <dbReference type="ARBA" id="ARBA00008106"/>
    </source>
</evidence>
<dbReference type="NCBIfam" id="TIGR01428">
    <property type="entry name" value="HAD_type_II"/>
    <property type="match status" value="1"/>
</dbReference>
<comment type="similarity">
    <text evidence="1 3">Belongs to the HAD-like hydrolase superfamily. S-2-haloalkanoic acid dehalogenase family.</text>
</comment>
<name>A0A3M3W360_PSEA0</name>
<dbReference type="Proteomes" id="UP000275613">
    <property type="component" value="Unassembled WGS sequence"/>
</dbReference>
<reference evidence="4 5" key="1">
    <citation type="submission" date="2018-08" db="EMBL/GenBank/DDBJ databases">
        <title>Recombination of ecologically and evolutionarily significant loci maintains genetic cohesion in the Pseudomonas syringae species complex.</title>
        <authorList>
            <person name="Dillon M."/>
            <person name="Thakur S."/>
            <person name="Almeida R.N.D."/>
            <person name="Weir B.S."/>
            <person name="Guttman D.S."/>
        </authorList>
    </citation>
    <scope>NUCLEOTIDE SEQUENCE [LARGE SCALE GENOMIC DNA]</scope>
    <source>
        <strain evidence="4 5">ICMP 4316</strain>
    </source>
</reference>
<proteinExistence type="inferred from homology"/>
<dbReference type="AlphaFoldDB" id="A0A3M3W360"/>
<dbReference type="InterPro" id="IPR006439">
    <property type="entry name" value="HAD-SF_hydro_IA"/>
</dbReference>
<dbReference type="InterPro" id="IPR006328">
    <property type="entry name" value="2-HAD"/>
</dbReference>
<comment type="function">
    <text evidence="3">Catalyzes the hydrolytic dehalogenation of small (S)-2-haloalkanoic acids to yield the corresponding (R)-2-hydroxyalkanoic acids.</text>
</comment>
<dbReference type="PANTHER" id="PTHR43316">
    <property type="entry name" value="HYDROLASE, HALOACID DELAHOGENASE-RELATED"/>
    <property type="match status" value="1"/>
</dbReference>
<dbReference type="PRINTS" id="PR00413">
    <property type="entry name" value="HADHALOGNASE"/>
</dbReference>
<evidence type="ECO:0000256" key="3">
    <source>
        <dbReference type="RuleBase" id="RU368077"/>
    </source>
</evidence>
<dbReference type="Gene3D" id="1.10.150.240">
    <property type="entry name" value="Putative phosphatase, domain 2"/>
    <property type="match status" value="1"/>
</dbReference>
<protein>
    <recommendedName>
        <fullName evidence="3">(S)-2-haloacid dehalogenase</fullName>
        <ecNumber evidence="3">3.8.1.2</ecNumber>
    </recommendedName>
    <alternativeName>
        <fullName evidence="3">2-haloalkanoic acid dehalogenase</fullName>
    </alternativeName>
    <alternativeName>
        <fullName evidence="3">Halocarboxylic acid halidohydrolase</fullName>
    </alternativeName>
    <alternativeName>
        <fullName evidence="3">L-2-haloacid dehalogenase</fullName>
    </alternativeName>
</protein>
<dbReference type="CDD" id="cd02588">
    <property type="entry name" value="HAD_L2-DEX"/>
    <property type="match status" value="1"/>
</dbReference>
<dbReference type="EMBL" id="RBPV01000410">
    <property type="protein sequence ID" value="RMO52328.1"/>
    <property type="molecule type" value="Genomic_DNA"/>
</dbReference>
<gene>
    <name evidence="4" type="ORF">ALQ39_05238</name>
</gene>
<sequence length="293" mass="32119">MNSPSIVDWPVADRFRYHSLPLQRGQCLPGNDCPPSDCLCRTISDDTHYRSDNMARFAQVGFLGFDVFGTVVDWRGGVARAAGPFLLRHGVNVDPLDFADQWRGLYQPSMQRVRSGERPFVTLDVLNRESLETVLARHEVDFGSIPDTELIELNKAWERLDPWPDSVAGLTRLKRRFSIGTLSNGHIAGMLNLAKFAGLPWDVIVGAQIAGSYKPMPQTYLKSADAVGLAPQAVAMVAAHNSDLAAARANGFKTVFVRRPSEHGPGQTSDLTAEQDWDVIVDSLTDAAEALGC</sequence>
<dbReference type="PANTHER" id="PTHR43316:SF3">
    <property type="entry name" value="HALOACID DEHALOGENASE, TYPE II (AFU_ORTHOLOGUE AFUA_2G07750)-RELATED"/>
    <property type="match status" value="1"/>
</dbReference>
<dbReference type="GO" id="GO:0018784">
    <property type="term" value="F:(S)-2-haloacid dehalogenase activity"/>
    <property type="evidence" value="ECO:0007669"/>
    <property type="project" value="UniProtKB-UniRule"/>
</dbReference>